<dbReference type="InterPro" id="IPR001734">
    <property type="entry name" value="Na/solute_symporter"/>
</dbReference>
<dbReference type="NCBIfam" id="TIGR00813">
    <property type="entry name" value="sss"/>
    <property type="match status" value="1"/>
</dbReference>
<dbReference type="GO" id="GO:0005886">
    <property type="term" value="C:plasma membrane"/>
    <property type="evidence" value="ECO:0007669"/>
    <property type="project" value="TreeGrafter"/>
</dbReference>
<keyword evidence="4 7" id="KW-1133">Transmembrane helix</keyword>
<dbReference type="RefSeq" id="WP_109415833.1">
    <property type="nucleotide sequence ID" value="NZ_QEAS01000008.1"/>
</dbReference>
<dbReference type="Gene3D" id="1.20.1730.10">
    <property type="entry name" value="Sodium/glucose cotransporter"/>
    <property type="match status" value="1"/>
</dbReference>
<protein>
    <submittedName>
        <fullName evidence="8">Solute:sodium symporter family transporter</fullName>
    </submittedName>
</protein>
<dbReference type="CDD" id="cd10328">
    <property type="entry name" value="SLC5sbd_YidK"/>
    <property type="match status" value="1"/>
</dbReference>
<feature type="transmembrane region" description="Helical" evidence="7">
    <location>
        <begin position="464"/>
        <end position="488"/>
    </location>
</feature>
<feature type="transmembrane region" description="Helical" evidence="7">
    <location>
        <begin position="119"/>
        <end position="142"/>
    </location>
</feature>
<dbReference type="PROSITE" id="PS50283">
    <property type="entry name" value="NA_SOLUT_SYMP_3"/>
    <property type="match status" value="1"/>
</dbReference>
<feature type="transmembrane region" description="Helical" evidence="7">
    <location>
        <begin position="509"/>
        <end position="531"/>
    </location>
</feature>
<accession>A0A2U2PGM1</accession>
<dbReference type="InterPro" id="IPR038377">
    <property type="entry name" value="Na/Glc_symporter_sf"/>
</dbReference>
<dbReference type="GO" id="GO:0005412">
    <property type="term" value="F:D-glucose:sodium symporter activity"/>
    <property type="evidence" value="ECO:0007669"/>
    <property type="project" value="TreeGrafter"/>
</dbReference>
<dbReference type="PANTHER" id="PTHR11819">
    <property type="entry name" value="SOLUTE CARRIER FAMILY 5"/>
    <property type="match status" value="1"/>
</dbReference>
<evidence type="ECO:0000256" key="3">
    <source>
        <dbReference type="ARBA" id="ARBA00022692"/>
    </source>
</evidence>
<keyword evidence="9" id="KW-1185">Reference proteome</keyword>
<comment type="subcellular location">
    <subcellularLocation>
        <location evidence="1">Membrane</location>
        <topology evidence="1">Multi-pass membrane protein</topology>
    </subcellularLocation>
</comment>
<evidence type="ECO:0000313" key="9">
    <source>
        <dbReference type="Proteomes" id="UP000245647"/>
    </source>
</evidence>
<feature type="transmembrane region" description="Helical" evidence="7">
    <location>
        <begin position="75"/>
        <end position="98"/>
    </location>
</feature>
<gene>
    <name evidence="8" type="ORF">DDR33_10940</name>
</gene>
<comment type="caution">
    <text evidence="8">The sequence shown here is derived from an EMBL/GenBank/DDBJ whole genome shotgun (WGS) entry which is preliminary data.</text>
</comment>
<comment type="similarity">
    <text evidence="2 6">Belongs to the sodium:solute symporter (SSF) (TC 2.A.21) family.</text>
</comment>
<evidence type="ECO:0000256" key="2">
    <source>
        <dbReference type="ARBA" id="ARBA00006434"/>
    </source>
</evidence>
<feature type="transmembrane region" description="Helical" evidence="7">
    <location>
        <begin position="414"/>
        <end position="431"/>
    </location>
</feature>
<sequence length="533" mass="59176">MNLTAVSSFLLFMFLVAFISFIKSSRSRKATTTDFFFANRTNGYLVIGSSLFFSNISSNQFIGENESVYINNMSVIGWGATSVFAMLIVSEYFIPIYLKSGIMTTPDFLEKRYDKSTKVLVSVVFLFSYIINLLPAVLYGGAIAFSSMFNVPAFLGISYWESIWLLVFIVGIIGSLYSIIGGFKAITISDTVLSTCMFILALIIPYYGLRYLGDGSIHLGLETLLSSKKTHLNAIGSETDAVPFSTIFTGMLIVNLYYWGMEQYIVQQAIAGKSLKDSQKGIALACLAKLLCPLLINIPGLIAVHMYPSLTNTAEVFPLLVKDVLPAFLVGLTASVLLGAAITTYNAGLNSSSTLFVLNLYKPYLQKKTNGEVSERRLLRAGKLFQICISLFAMLFAPFIIFSQNGFYNYLQKVGSIFTIPIFTIIFIGFITRRVPAIAAKVGMIFFITCYVLSQFIFPVKLHFLHVLAIIFVITALLMIAIGSAAPMKTPYTLKLDNKVDIIPWKNRHYYSFILLILMVLIYVIFSPAVLAK</sequence>
<feature type="transmembrane region" description="Helical" evidence="7">
    <location>
        <begin position="438"/>
        <end position="458"/>
    </location>
</feature>
<dbReference type="Pfam" id="PF00474">
    <property type="entry name" value="SSF"/>
    <property type="match status" value="1"/>
</dbReference>
<organism evidence="8 9">
    <name type="scientific">Pararcticibacter amylolyticus</name>
    <dbReference type="NCBI Taxonomy" id="2173175"/>
    <lineage>
        <taxon>Bacteria</taxon>
        <taxon>Pseudomonadati</taxon>
        <taxon>Bacteroidota</taxon>
        <taxon>Sphingobacteriia</taxon>
        <taxon>Sphingobacteriales</taxon>
        <taxon>Sphingobacteriaceae</taxon>
        <taxon>Pararcticibacter</taxon>
    </lineage>
</organism>
<proteinExistence type="inferred from homology"/>
<feature type="transmembrane region" description="Helical" evidence="7">
    <location>
        <begin position="43"/>
        <end position="63"/>
    </location>
</feature>
<feature type="transmembrane region" description="Helical" evidence="7">
    <location>
        <begin position="162"/>
        <end position="180"/>
    </location>
</feature>
<evidence type="ECO:0000256" key="5">
    <source>
        <dbReference type="ARBA" id="ARBA00023136"/>
    </source>
</evidence>
<feature type="transmembrane region" description="Helical" evidence="7">
    <location>
        <begin position="324"/>
        <end position="345"/>
    </location>
</feature>
<dbReference type="AlphaFoldDB" id="A0A2U2PGM1"/>
<dbReference type="OrthoDB" id="9814523at2"/>
<evidence type="ECO:0000256" key="7">
    <source>
        <dbReference type="SAM" id="Phobius"/>
    </source>
</evidence>
<dbReference type="EMBL" id="QEAS01000008">
    <property type="protein sequence ID" value="PWG80546.1"/>
    <property type="molecule type" value="Genomic_DNA"/>
</dbReference>
<evidence type="ECO:0000256" key="1">
    <source>
        <dbReference type="ARBA" id="ARBA00004141"/>
    </source>
</evidence>
<feature type="transmembrane region" description="Helical" evidence="7">
    <location>
        <begin position="192"/>
        <end position="209"/>
    </location>
</feature>
<keyword evidence="5 7" id="KW-0472">Membrane</keyword>
<dbReference type="Proteomes" id="UP000245647">
    <property type="component" value="Unassembled WGS sequence"/>
</dbReference>
<evidence type="ECO:0000313" key="8">
    <source>
        <dbReference type="EMBL" id="PWG80546.1"/>
    </source>
</evidence>
<feature type="transmembrane region" description="Helical" evidence="7">
    <location>
        <begin position="281"/>
        <end position="304"/>
    </location>
</feature>
<feature type="transmembrane region" description="Helical" evidence="7">
    <location>
        <begin position="6"/>
        <end position="22"/>
    </location>
</feature>
<evidence type="ECO:0000256" key="6">
    <source>
        <dbReference type="RuleBase" id="RU362091"/>
    </source>
</evidence>
<feature type="transmembrane region" description="Helical" evidence="7">
    <location>
        <begin position="241"/>
        <end position="260"/>
    </location>
</feature>
<name>A0A2U2PGM1_9SPHI</name>
<feature type="transmembrane region" description="Helical" evidence="7">
    <location>
        <begin position="384"/>
        <end position="402"/>
    </location>
</feature>
<evidence type="ECO:0000256" key="4">
    <source>
        <dbReference type="ARBA" id="ARBA00022989"/>
    </source>
</evidence>
<dbReference type="PANTHER" id="PTHR11819:SF195">
    <property type="entry name" value="SODIUM_GLUCOSE COTRANSPORTER 4"/>
    <property type="match status" value="1"/>
</dbReference>
<dbReference type="NCBIfam" id="NF007790">
    <property type="entry name" value="PRK10484.1"/>
    <property type="match status" value="1"/>
</dbReference>
<keyword evidence="3 7" id="KW-0812">Transmembrane</keyword>
<reference evidence="8 9" key="1">
    <citation type="submission" date="2018-04" db="EMBL/GenBank/DDBJ databases">
        <title>Pedobacter chongqingensis sp. nov., isolated from a rottenly hemp rope.</title>
        <authorList>
            <person name="Cai Y."/>
        </authorList>
    </citation>
    <scope>NUCLEOTIDE SEQUENCE [LARGE SCALE GENOMIC DNA]</scope>
    <source>
        <strain evidence="8 9">FJ4-8</strain>
    </source>
</reference>